<organism evidence="1 2">
    <name type="scientific">Roridomyces roridus</name>
    <dbReference type="NCBI Taxonomy" id="1738132"/>
    <lineage>
        <taxon>Eukaryota</taxon>
        <taxon>Fungi</taxon>
        <taxon>Dikarya</taxon>
        <taxon>Basidiomycota</taxon>
        <taxon>Agaricomycotina</taxon>
        <taxon>Agaricomycetes</taxon>
        <taxon>Agaricomycetidae</taxon>
        <taxon>Agaricales</taxon>
        <taxon>Marasmiineae</taxon>
        <taxon>Mycenaceae</taxon>
        <taxon>Roridomyces</taxon>
    </lineage>
</organism>
<evidence type="ECO:0000313" key="1">
    <source>
        <dbReference type="EMBL" id="KAJ7621049.1"/>
    </source>
</evidence>
<name>A0AAD7BHA7_9AGAR</name>
<dbReference type="AlphaFoldDB" id="A0AAD7BHA7"/>
<accession>A0AAD7BHA7</accession>
<protein>
    <submittedName>
        <fullName evidence="1">Uncharacterized protein</fullName>
    </submittedName>
</protein>
<comment type="caution">
    <text evidence="1">The sequence shown here is derived from an EMBL/GenBank/DDBJ whole genome shotgun (WGS) entry which is preliminary data.</text>
</comment>
<keyword evidence="2" id="KW-1185">Reference proteome</keyword>
<reference evidence="1" key="1">
    <citation type="submission" date="2023-03" db="EMBL/GenBank/DDBJ databases">
        <title>Massive genome expansion in bonnet fungi (Mycena s.s.) driven by repeated elements and novel gene families across ecological guilds.</title>
        <authorList>
            <consortium name="Lawrence Berkeley National Laboratory"/>
            <person name="Harder C.B."/>
            <person name="Miyauchi S."/>
            <person name="Viragh M."/>
            <person name="Kuo A."/>
            <person name="Thoen E."/>
            <person name="Andreopoulos B."/>
            <person name="Lu D."/>
            <person name="Skrede I."/>
            <person name="Drula E."/>
            <person name="Henrissat B."/>
            <person name="Morin E."/>
            <person name="Kohler A."/>
            <person name="Barry K."/>
            <person name="LaButti K."/>
            <person name="Morin E."/>
            <person name="Salamov A."/>
            <person name="Lipzen A."/>
            <person name="Mereny Z."/>
            <person name="Hegedus B."/>
            <person name="Baldrian P."/>
            <person name="Stursova M."/>
            <person name="Weitz H."/>
            <person name="Taylor A."/>
            <person name="Grigoriev I.V."/>
            <person name="Nagy L.G."/>
            <person name="Martin F."/>
            <person name="Kauserud H."/>
        </authorList>
    </citation>
    <scope>NUCLEOTIDE SEQUENCE</scope>
    <source>
        <strain evidence="1">9284</strain>
    </source>
</reference>
<dbReference type="Pfam" id="PF14388">
    <property type="entry name" value="DUF4419"/>
    <property type="match status" value="2"/>
</dbReference>
<dbReference type="Proteomes" id="UP001221142">
    <property type="component" value="Unassembled WGS sequence"/>
</dbReference>
<evidence type="ECO:0000313" key="2">
    <source>
        <dbReference type="Proteomes" id="UP001221142"/>
    </source>
</evidence>
<dbReference type="InterPro" id="IPR025533">
    <property type="entry name" value="DUF4419"/>
</dbReference>
<dbReference type="PANTHER" id="PTHR31252:SF11">
    <property type="entry name" value="DUF4419 DOMAIN-CONTAINING PROTEIN"/>
    <property type="match status" value="1"/>
</dbReference>
<dbReference type="PANTHER" id="PTHR31252">
    <property type="entry name" value="DUF4419 DOMAIN-CONTAINING PROTEIN"/>
    <property type="match status" value="1"/>
</dbReference>
<gene>
    <name evidence="1" type="ORF">FB45DRAFT_1032315</name>
</gene>
<proteinExistence type="predicted"/>
<dbReference type="EMBL" id="JARKIF010000016">
    <property type="protein sequence ID" value="KAJ7621049.1"/>
    <property type="molecule type" value="Genomic_DNA"/>
</dbReference>
<sequence length="231" mass="25536">MSTLKHYFQYVTLCGGCGIPRVTLEGERSDWVDILGRIEKLKEYGVETTAAANVDFWQRVAQHDGGSGSDFYSGWITAFTVFSKEGDWLGPFISTNVASATEPGTLTAAQFWATYAKTDEQGRTDLTPPHERLVLDHTPYHRLPCGSVPPGYAEVNLKIVDYDVTPPVERNCAMVAGTVGIRVTSSGDRTLSASGVDDTVQPVVGWWLFTCVTDEEQEKRMRKGGRMVFRT</sequence>